<dbReference type="AlphaFoldDB" id="E3NDT1"/>
<keyword evidence="3" id="KW-1185">Reference proteome</keyword>
<dbReference type="OrthoDB" id="10034054at2759"/>
<evidence type="ECO:0000259" key="1">
    <source>
        <dbReference type="PROSITE" id="PS50181"/>
    </source>
</evidence>
<dbReference type="PROSITE" id="PS50181">
    <property type="entry name" value="FBOX"/>
    <property type="match status" value="1"/>
</dbReference>
<dbReference type="InterPro" id="IPR002900">
    <property type="entry name" value="DUF38/FTH_CAE_spp"/>
</dbReference>
<dbReference type="InParanoid" id="E3NDT1"/>
<name>E3NDT1_CAERE</name>
<dbReference type="Pfam" id="PF01827">
    <property type="entry name" value="FTH"/>
    <property type="match status" value="1"/>
</dbReference>
<gene>
    <name evidence="2" type="ORF">CRE_25878</name>
</gene>
<dbReference type="SUPFAM" id="SSF81383">
    <property type="entry name" value="F-box domain"/>
    <property type="match status" value="1"/>
</dbReference>
<dbReference type="Proteomes" id="UP000008281">
    <property type="component" value="Unassembled WGS sequence"/>
</dbReference>
<dbReference type="InterPro" id="IPR041426">
    <property type="entry name" value="Mos1_HTH"/>
</dbReference>
<dbReference type="SMART" id="SM00256">
    <property type="entry name" value="FBOX"/>
    <property type="match status" value="1"/>
</dbReference>
<dbReference type="InterPro" id="IPR001810">
    <property type="entry name" value="F-box_dom"/>
</dbReference>
<evidence type="ECO:0000313" key="3">
    <source>
        <dbReference type="Proteomes" id="UP000008281"/>
    </source>
</evidence>
<sequence>MADATGRDLLAIRRRILEEYKKVYIGIHPKRWRSATLRAHERICESMGEDYVNYPEFEFWFLRFARGNFDLDYDRSSDPKHRSFTDLPLDIFENIGEYLKLEDKMRLRNVCKDVRFRVDNCKLRLTEISYSTVNNWRTIKRFCSGSTRNCICFVMSVLKLPNLRLEKLTIQEQDDNWKELIRELDNSNQKLYVKNVEFRYNRSSKIDLHFMIPGVLEVIKMFPVNLTREEFYEIIESEQCQSAKMVYIDSWIETSKFPLNALYNCPRFTLRLRGKHADSAKSKFLKTLMKKGEVQKCVLHALKQILKYFNESKAMVPNFPLLRRYPISGTNEFYELEYREKSVHLERKQ</sequence>
<dbReference type="EMBL" id="DS268613">
    <property type="protein sequence ID" value="EFO94135.1"/>
    <property type="molecule type" value="Genomic_DNA"/>
</dbReference>
<dbReference type="STRING" id="31234.E3NDT1"/>
<dbReference type="InterPro" id="IPR036047">
    <property type="entry name" value="F-box-like_dom_sf"/>
</dbReference>
<reference evidence="2" key="1">
    <citation type="submission" date="2007-07" db="EMBL/GenBank/DDBJ databases">
        <title>PCAP assembly of the Caenorhabditis remanei genome.</title>
        <authorList>
            <consortium name="The Caenorhabditis remanei Sequencing Consortium"/>
            <person name="Wilson R.K."/>
        </authorList>
    </citation>
    <scope>NUCLEOTIDE SEQUENCE [LARGE SCALE GENOMIC DNA]</scope>
    <source>
        <strain evidence="2">PB4641</strain>
    </source>
</reference>
<feature type="domain" description="F-box" evidence="1">
    <location>
        <begin position="81"/>
        <end position="133"/>
    </location>
</feature>
<proteinExistence type="predicted"/>
<dbReference type="Pfam" id="PF17906">
    <property type="entry name" value="HTH_48"/>
    <property type="match status" value="1"/>
</dbReference>
<protein>
    <recommendedName>
        <fullName evidence="1">F-box domain-containing protein</fullName>
    </recommendedName>
</protein>
<dbReference type="HOGENOM" id="CLU_030831_3_3_1"/>
<accession>E3NDT1</accession>
<organism evidence="3">
    <name type="scientific">Caenorhabditis remanei</name>
    <name type="common">Caenorhabditis vulgaris</name>
    <dbReference type="NCBI Taxonomy" id="31234"/>
    <lineage>
        <taxon>Eukaryota</taxon>
        <taxon>Metazoa</taxon>
        <taxon>Ecdysozoa</taxon>
        <taxon>Nematoda</taxon>
        <taxon>Chromadorea</taxon>
        <taxon>Rhabditida</taxon>
        <taxon>Rhabditina</taxon>
        <taxon>Rhabditomorpha</taxon>
        <taxon>Rhabditoidea</taxon>
        <taxon>Rhabditidae</taxon>
        <taxon>Peloderinae</taxon>
        <taxon>Caenorhabditis</taxon>
    </lineage>
</organism>
<dbReference type="CDD" id="cd22150">
    <property type="entry name" value="F-box_CeFBXA-like"/>
    <property type="match status" value="1"/>
</dbReference>
<evidence type="ECO:0000313" key="2">
    <source>
        <dbReference type="EMBL" id="EFO94135.1"/>
    </source>
</evidence>